<dbReference type="SUPFAM" id="SSF53756">
    <property type="entry name" value="UDP-Glycosyltransferase/glycogen phosphorylase"/>
    <property type="match status" value="1"/>
</dbReference>
<name>A0A7R9B4G1_TIMSH</name>
<comment type="similarity">
    <text evidence="1">Belongs to the UDP-glycosyltransferase family.</text>
</comment>
<dbReference type="PANTHER" id="PTHR48043">
    <property type="entry name" value="EG:EG0003.4 PROTEIN-RELATED"/>
    <property type="match status" value="1"/>
</dbReference>
<sequence length="382" mass="44463">MNMSLKYHGYIILCLVLNLHDVIETEAARILGVFTIPSVSHQIVYRALMKGLALHGHEVVVITTDPMRDSSVKNYTEFDVSFTYKMYNEKFNFASSRDNKVSNEKLFEIFLDFGNDLCEGILSHPPVNNLISLNNTEEHFDIVFLEWLLTPCVYAFAHRFSAPMIGIASFLGFGVGRDSVGSPNLPAYSPEVFLSYSDHMSFLERVHSVWFLLWQKYHFYYTVIPNQDAIARRHFGDSLPYLGDLHTQPSMLFLTTNYIFHNPRPYVPAVVLLDRLHINEPKPLPKSDTMTQEKRQIFLDAFAELPDYHVLWKWESDSLPGQTSNVKVAKWFPQQDILRDLLEDHEQDGCTKRRRTWMLKNGADWRCVADEVWSDRQERKRM</sequence>
<evidence type="ECO:0000256" key="4">
    <source>
        <dbReference type="SAM" id="SignalP"/>
    </source>
</evidence>
<dbReference type="EMBL" id="OC005577">
    <property type="protein sequence ID" value="CAD7265491.1"/>
    <property type="molecule type" value="Genomic_DNA"/>
</dbReference>
<keyword evidence="3" id="KW-0808">Transferase</keyword>
<gene>
    <name evidence="5" type="ORF">TSIB3V08_LOCUS9528</name>
</gene>
<organism evidence="5">
    <name type="scientific">Timema shepardi</name>
    <name type="common">Walking stick</name>
    <dbReference type="NCBI Taxonomy" id="629360"/>
    <lineage>
        <taxon>Eukaryota</taxon>
        <taxon>Metazoa</taxon>
        <taxon>Ecdysozoa</taxon>
        <taxon>Arthropoda</taxon>
        <taxon>Hexapoda</taxon>
        <taxon>Insecta</taxon>
        <taxon>Pterygota</taxon>
        <taxon>Neoptera</taxon>
        <taxon>Polyneoptera</taxon>
        <taxon>Phasmatodea</taxon>
        <taxon>Timematodea</taxon>
        <taxon>Timematoidea</taxon>
        <taxon>Timematidae</taxon>
        <taxon>Timema</taxon>
    </lineage>
</organism>
<evidence type="ECO:0000256" key="2">
    <source>
        <dbReference type="ARBA" id="ARBA00022676"/>
    </source>
</evidence>
<dbReference type="GO" id="GO:0008194">
    <property type="term" value="F:UDP-glycosyltransferase activity"/>
    <property type="evidence" value="ECO:0007669"/>
    <property type="project" value="InterPro"/>
</dbReference>
<proteinExistence type="inferred from homology"/>
<protein>
    <recommendedName>
        <fullName evidence="6">UDP-glycosyltransferase</fullName>
    </recommendedName>
</protein>
<dbReference type="AlphaFoldDB" id="A0A7R9B4G1"/>
<keyword evidence="2" id="KW-0328">Glycosyltransferase</keyword>
<evidence type="ECO:0008006" key="6">
    <source>
        <dbReference type="Google" id="ProtNLM"/>
    </source>
</evidence>
<feature type="signal peptide" evidence="4">
    <location>
        <begin position="1"/>
        <end position="27"/>
    </location>
</feature>
<dbReference type="Pfam" id="PF00201">
    <property type="entry name" value="UDPGT"/>
    <property type="match status" value="1"/>
</dbReference>
<keyword evidence="4" id="KW-0732">Signal</keyword>
<dbReference type="Gene3D" id="3.40.50.2000">
    <property type="entry name" value="Glycogen Phosphorylase B"/>
    <property type="match status" value="2"/>
</dbReference>
<dbReference type="InterPro" id="IPR050271">
    <property type="entry name" value="UDP-glycosyltransferase"/>
</dbReference>
<dbReference type="InterPro" id="IPR002213">
    <property type="entry name" value="UDP_glucos_trans"/>
</dbReference>
<reference evidence="5" key="1">
    <citation type="submission" date="2020-11" db="EMBL/GenBank/DDBJ databases">
        <authorList>
            <person name="Tran Van P."/>
        </authorList>
    </citation>
    <scope>NUCLEOTIDE SEQUENCE</scope>
</reference>
<feature type="chain" id="PRO_5031209349" description="UDP-glycosyltransferase" evidence="4">
    <location>
        <begin position="28"/>
        <end position="382"/>
    </location>
</feature>
<evidence type="ECO:0000256" key="3">
    <source>
        <dbReference type="ARBA" id="ARBA00022679"/>
    </source>
</evidence>
<evidence type="ECO:0000313" key="5">
    <source>
        <dbReference type="EMBL" id="CAD7265491.1"/>
    </source>
</evidence>
<dbReference type="PANTHER" id="PTHR48043:SF159">
    <property type="entry name" value="EG:EG0003.4 PROTEIN-RELATED"/>
    <property type="match status" value="1"/>
</dbReference>
<evidence type="ECO:0000256" key="1">
    <source>
        <dbReference type="ARBA" id="ARBA00009995"/>
    </source>
</evidence>
<accession>A0A7R9B4G1</accession>